<proteinExistence type="predicted"/>
<protein>
    <submittedName>
        <fullName evidence="1">Amidase signature enzyme</fullName>
    </submittedName>
</protein>
<gene>
    <name evidence="1" type="ORF">BU25DRAFT_413124</name>
</gene>
<name>A0ACB6RV34_9PLEO</name>
<comment type="caution">
    <text evidence="1">The sequence shown here is derived from an EMBL/GenBank/DDBJ whole genome shotgun (WGS) entry which is preliminary data.</text>
</comment>
<reference evidence="1" key="1">
    <citation type="journal article" date="2020" name="Stud. Mycol.">
        <title>101 Dothideomycetes genomes: a test case for predicting lifestyles and emergence of pathogens.</title>
        <authorList>
            <person name="Haridas S."/>
            <person name="Albert R."/>
            <person name="Binder M."/>
            <person name="Bloem J."/>
            <person name="Labutti K."/>
            <person name="Salamov A."/>
            <person name="Andreopoulos B."/>
            <person name="Baker S."/>
            <person name="Barry K."/>
            <person name="Bills G."/>
            <person name="Bluhm B."/>
            <person name="Cannon C."/>
            <person name="Castanera R."/>
            <person name="Culley D."/>
            <person name="Daum C."/>
            <person name="Ezra D."/>
            <person name="Gonzalez J."/>
            <person name="Henrissat B."/>
            <person name="Kuo A."/>
            <person name="Liang C."/>
            <person name="Lipzen A."/>
            <person name="Lutzoni F."/>
            <person name="Magnuson J."/>
            <person name="Mondo S."/>
            <person name="Nolan M."/>
            <person name="Ohm R."/>
            <person name="Pangilinan J."/>
            <person name="Park H.-J."/>
            <person name="Ramirez L."/>
            <person name="Alfaro M."/>
            <person name="Sun H."/>
            <person name="Tritt A."/>
            <person name="Yoshinaga Y."/>
            <person name="Zwiers L.-H."/>
            <person name="Turgeon B."/>
            <person name="Goodwin S."/>
            <person name="Spatafora J."/>
            <person name="Crous P."/>
            <person name="Grigoriev I."/>
        </authorList>
    </citation>
    <scope>NUCLEOTIDE SEQUENCE</scope>
    <source>
        <strain evidence="1">CBS 525.71</strain>
    </source>
</reference>
<organism evidence="1 2">
    <name type="scientific">Macroventuria anomochaeta</name>
    <dbReference type="NCBI Taxonomy" id="301207"/>
    <lineage>
        <taxon>Eukaryota</taxon>
        <taxon>Fungi</taxon>
        <taxon>Dikarya</taxon>
        <taxon>Ascomycota</taxon>
        <taxon>Pezizomycotina</taxon>
        <taxon>Dothideomycetes</taxon>
        <taxon>Pleosporomycetidae</taxon>
        <taxon>Pleosporales</taxon>
        <taxon>Pleosporineae</taxon>
        <taxon>Didymellaceae</taxon>
        <taxon>Macroventuria</taxon>
    </lineage>
</organism>
<dbReference type="EMBL" id="MU006728">
    <property type="protein sequence ID" value="KAF2624953.1"/>
    <property type="molecule type" value="Genomic_DNA"/>
</dbReference>
<keyword evidence="2" id="KW-1185">Reference proteome</keyword>
<accession>A0ACB6RV34</accession>
<dbReference type="Proteomes" id="UP000799754">
    <property type="component" value="Unassembled WGS sequence"/>
</dbReference>
<evidence type="ECO:0000313" key="1">
    <source>
        <dbReference type="EMBL" id="KAF2624953.1"/>
    </source>
</evidence>
<sequence>MHAGTSTIAVAVIATLLYSSHFLDLLDTMYRKTADITILTLAFGALAQYNASNILNVDPLQQPYPYHFPPQDAAGTPALFPMPTCQGITLEEATIDQLSGYMSNGLLTSAQLLRCYLRRVQQVDEYINSIIELNPDAEDIAAALDAERAAGHVRGPLHGIPFIVKDNIATKDQMETTCGSWVLLGSVVPRDAHVVAKLRQAGALLVGKATLSEWADMRSNNYSEGYSPRGGQTRSAYNLTLNPGGSSSGSAAAVAANIVPFSLGTETDGSVINPAERNALVGIKPTVGLTSRAGVVPESVHQDSVGTFGRTVRDAAYAFDAIHGIDTRDNYTLAQEGKTPPSGYLQYLTNKSALQNATFGIPWDSFWIYADEEQQTQLFSIISAIKASGATVINNTEIPNRELTVSPDGWNWDFGTTRGYPNESEYTVVKVDFYNNIKAYLSELENTNIRSLEDIVAYNYANDRTEGGYPWPRGVPAFYSGQDGFLASLETRGVMDEIYYQALTFTQKATREDGIDAALANNGRPVDALLVPSDVGQSYQLSAQAGYPVITIPAGVHSKSGMPFGLALMGTAWDEGTLLKWASAIEDLQLSTEGLPKRTLPKWYGYKERNIPVPFLDP</sequence>
<evidence type="ECO:0000313" key="2">
    <source>
        <dbReference type="Proteomes" id="UP000799754"/>
    </source>
</evidence>